<proteinExistence type="predicted"/>
<dbReference type="AlphaFoldDB" id="Q2SNH8"/>
<name>Q2SNH8_HAHCH</name>
<gene>
    <name evidence="1" type="ordered locus">HCH_00905</name>
</gene>
<sequence>MPTTFNKIHRLKRLWTWEAFVAQYDAGPDIKTLKANYQHPHHKPNKNTVDVINALHEREFPNPFPAALEGMFDLYEDLHRRNGDLSQEENIDRMEVFLRHELNVTGREQVCQARMLWLLGDMLFDRCLGARKRNQEQRMLAYREEAIQAYQSALDILEQAQLANLVIRYKLRQNILACYLNASKRRGVWMKDPETLNYFHESCFLTRTKELLAEEPFQWSIARNGLRFASLLESAEEVIYFFACLLKVSARFADFDYQPYQAPAIGRSKDFVWARENVLTDERVLRLVDECKLKGKTR</sequence>
<organism evidence="1 2">
    <name type="scientific">Hahella chejuensis (strain KCTC 2396)</name>
    <dbReference type="NCBI Taxonomy" id="349521"/>
    <lineage>
        <taxon>Bacteria</taxon>
        <taxon>Pseudomonadati</taxon>
        <taxon>Pseudomonadota</taxon>
        <taxon>Gammaproteobacteria</taxon>
        <taxon>Oceanospirillales</taxon>
        <taxon>Hahellaceae</taxon>
        <taxon>Hahella</taxon>
    </lineage>
</organism>
<dbReference type="HOGENOM" id="CLU_933049_0_0_6"/>
<evidence type="ECO:0000313" key="1">
    <source>
        <dbReference type="EMBL" id="ABC27796.1"/>
    </source>
</evidence>
<dbReference type="EMBL" id="CP000155">
    <property type="protein sequence ID" value="ABC27796.1"/>
    <property type="molecule type" value="Genomic_DNA"/>
</dbReference>
<protein>
    <submittedName>
        <fullName evidence="1">Uncharacterized protein</fullName>
    </submittedName>
</protein>
<dbReference type="STRING" id="349521.HCH_00905"/>
<keyword evidence="2" id="KW-1185">Reference proteome</keyword>
<reference evidence="1 2" key="1">
    <citation type="journal article" date="2005" name="Nucleic Acids Res.">
        <title>Genomic blueprint of Hahella chejuensis, a marine microbe producing an algicidal agent.</title>
        <authorList>
            <person name="Jeong H."/>
            <person name="Yim J.H."/>
            <person name="Lee C."/>
            <person name="Choi S.-H."/>
            <person name="Park Y.K."/>
            <person name="Yoon S.H."/>
            <person name="Hur C.-G."/>
            <person name="Kang H.-Y."/>
            <person name="Kim D."/>
            <person name="Lee H.H."/>
            <person name="Park K.H."/>
            <person name="Park S.-H."/>
            <person name="Park H.-S."/>
            <person name="Lee H.K."/>
            <person name="Oh T.K."/>
            <person name="Kim J.F."/>
        </authorList>
    </citation>
    <scope>NUCLEOTIDE SEQUENCE [LARGE SCALE GENOMIC DNA]</scope>
    <source>
        <strain evidence="1 2">KCTC 2396</strain>
    </source>
</reference>
<accession>Q2SNH8</accession>
<dbReference type="Proteomes" id="UP000000238">
    <property type="component" value="Chromosome"/>
</dbReference>
<dbReference type="KEGG" id="hch:HCH_00905"/>
<evidence type="ECO:0000313" key="2">
    <source>
        <dbReference type="Proteomes" id="UP000000238"/>
    </source>
</evidence>